<accession>A0A1I4M1F8</accession>
<dbReference type="EMBL" id="CAJNAP010000001">
    <property type="protein sequence ID" value="CAE6484181.1"/>
    <property type="molecule type" value="Genomic_DNA"/>
</dbReference>
<dbReference type="AlphaFoldDB" id="A0A1I4M1F8"/>
<gene>
    <name evidence="1" type="ORF">NMYAN_10148</name>
    <name evidence="2" type="ORF">SAMN05421880_10371</name>
</gene>
<proteinExistence type="predicted"/>
<protein>
    <recommendedName>
        <fullName evidence="4">Phage protein D</fullName>
    </recommendedName>
</protein>
<dbReference type="STRING" id="52442.SAMN05421880_10371"/>
<reference evidence="1" key="2">
    <citation type="submission" date="2021-02" db="EMBL/GenBank/DDBJ databases">
        <authorList>
            <person name="Han P."/>
        </authorList>
    </citation>
    <scope>NUCLEOTIDE SEQUENCE</scope>
    <source>
        <strain evidence="1">Nitrosomonas nitrosa 18-3D</strain>
    </source>
</reference>
<dbReference type="EMBL" id="FOUF01000003">
    <property type="protein sequence ID" value="SFL97040.1"/>
    <property type="molecule type" value="Genomic_DNA"/>
</dbReference>
<dbReference type="Proteomes" id="UP000199561">
    <property type="component" value="Unassembled WGS sequence"/>
</dbReference>
<name>A0A1I4M1F8_9PROT</name>
<dbReference type="Proteomes" id="UP000601736">
    <property type="component" value="Unassembled WGS sequence"/>
</dbReference>
<evidence type="ECO:0008006" key="4">
    <source>
        <dbReference type="Google" id="ProtNLM"/>
    </source>
</evidence>
<reference evidence="2 3" key="1">
    <citation type="submission" date="2016-10" db="EMBL/GenBank/DDBJ databases">
        <authorList>
            <person name="de Groot N.N."/>
        </authorList>
    </citation>
    <scope>NUCLEOTIDE SEQUENCE [LARGE SCALE GENOMIC DNA]</scope>
    <source>
        <strain evidence="2 3">Nm146</strain>
    </source>
</reference>
<evidence type="ECO:0000313" key="2">
    <source>
        <dbReference type="EMBL" id="SFL97040.1"/>
    </source>
</evidence>
<evidence type="ECO:0000313" key="3">
    <source>
        <dbReference type="Proteomes" id="UP000199561"/>
    </source>
</evidence>
<organism evidence="2 3">
    <name type="scientific">Nitrosomonas nitrosa</name>
    <dbReference type="NCBI Taxonomy" id="52442"/>
    <lineage>
        <taxon>Bacteria</taxon>
        <taxon>Pseudomonadati</taxon>
        <taxon>Pseudomonadota</taxon>
        <taxon>Betaproteobacteria</taxon>
        <taxon>Nitrosomonadales</taxon>
        <taxon>Nitrosomonadaceae</taxon>
        <taxon>Nitrosomonas</taxon>
    </lineage>
</organism>
<dbReference type="RefSeq" id="WP_090666267.1">
    <property type="nucleotide sequence ID" value="NZ_CAJNAP010000001.1"/>
</dbReference>
<keyword evidence="3" id="KW-1185">Reference proteome</keyword>
<sequence>MLTKGIQLTILIGPVVPIPVPQVVMDALDSIQVTSAAGEASGFQMSFQFNSKSELNTIFLIAGAMNSGPATPPLRVLLIVTLNGTPQPLFDGVMTNVQVQAGNNGAPGMVTITGEDLTKAMNMIDFSGLPYPAMPIEARVALICAKYAAFGLIPLIIPVLFPDVPIPIERIPSHQGTDLEYIQQLAEQAGYTFYIEPGPAPGTNIAYFGPEIKIGVPQPALNVDMDAFTNVENINFSFDPTKGVLPIVFIQNQMTRVPIPIPIPNINPLQPPLGVLSTPLSNLKVLKNTAKMNPMQAISTGLNEAKKSQDSVSANGSLDVLRYGRPLKARQLVGVRGAGVAYDGLYFVKSVTSTLKRGEFKQSFNLTRNGLVSITPRVPV</sequence>
<evidence type="ECO:0000313" key="1">
    <source>
        <dbReference type="EMBL" id="CAE6484181.1"/>
    </source>
</evidence>